<feature type="domain" description="Ionotropic glutamate receptor C-terminal" evidence="3">
    <location>
        <begin position="49"/>
        <end position="264"/>
    </location>
</feature>
<dbReference type="SMART" id="SM00079">
    <property type="entry name" value="PBPe"/>
    <property type="match status" value="1"/>
</dbReference>
<dbReference type="SUPFAM" id="SSF53850">
    <property type="entry name" value="Periplasmic binding protein-like II"/>
    <property type="match status" value="1"/>
</dbReference>
<name>A0ABS1BT74_9NEIS</name>
<dbReference type="PROSITE" id="PS51257">
    <property type="entry name" value="PROKAR_LIPOPROTEIN"/>
    <property type="match status" value="1"/>
</dbReference>
<keyword evidence="5" id="KW-1185">Reference proteome</keyword>
<dbReference type="InterPro" id="IPR001320">
    <property type="entry name" value="Iontro_rcpt_C"/>
</dbReference>
<dbReference type="SMART" id="SM00062">
    <property type="entry name" value="PBPb"/>
    <property type="match status" value="1"/>
</dbReference>
<evidence type="ECO:0000313" key="4">
    <source>
        <dbReference type="EMBL" id="MBK0396484.1"/>
    </source>
</evidence>
<evidence type="ECO:0000259" key="3">
    <source>
        <dbReference type="SMART" id="SM00079"/>
    </source>
</evidence>
<keyword evidence="1" id="KW-0732">Signal</keyword>
<dbReference type="PANTHER" id="PTHR35936">
    <property type="entry name" value="MEMBRANE-BOUND LYTIC MUREIN TRANSGLYCOSYLASE F"/>
    <property type="match status" value="1"/>
</dbReference>
<evidence type="ECO:0000256" key="1">
    <source>
        <dbReference type="ARBA" id="ARBA00022729"/>
    </source>
</evidence>
<accession>A0ABS1BT74</accession>
<evidence type="ECO:0000259" key="2">
    <source>
        <dbReference type="SMART" id="SM00062"/>
    </source>
</evidence>
<dbReference type="PANTHER" id="PTHR35936:SF17">
    <property type="entry name" value="ARGININE-BINDING EXTRACELLULAR PROTEIN ARTP"/>
    <property type="match status" value="1"/>
</dbReference>
<dbReference type="Pfam" id="PF00497">
    <property type="entry name" value="SBP_bac_3"/>
    <property type="match status" value="1"/>
</dbReference>
<proteinExistence type="predicted"/>
<reference evidence="4 5" key="1">
    <citation type="journal article" date="2021" name="Pathogens">
        <title>Isolation and Characterization of Kingella bonacorsii sp. nov., A Novel Kingella Species Detected in a Stable Periodontitis Subject.</title>
        <authorList>
            <person name="Antezack A."/>
            <person name="Boxberger M."/>
            <person name="Rolland C."/>
            <person name="Monnet-Corti V."/>
            <person name="La Scola B."/>
        </authorList>
    </citation>
    <scope>NUCLEOTIDE SEQUENCE [LARGE SCALE GENOMIC DNA]</scope>
    <source>
        <strain evidence="4 5">Marseille-Q4569</strain>
    </source>
</reference>
<organism evidence="4 5">
    <name type="scientific">Kingella bonacorsii</name>
    <dbReference type="NCBI Taxonomy" id="2796361"/>
    <lineage>
        <taxon>Bacteria</taxon>
        <taxon>Pseudomonadati</taxon>
        <taxon>Pseudomonadota</taxon>
        <taxon>Betaproteobacteria</taxon>
        <taxon>Neisseriales</taxon>
        <taxon>Neisseriaceae</taxon>
        <taxon>Kingella</taxon>
    </lineage>
</organism>
<evidence type="ECO:0000313" key="5">
    <source>
        <dbReference type="Proteomes" id="UP000614058"/>
    </source>
</evidence>
<dbReference type="EMBL" id="JAEHNZ010000002">
    <property type="protein sequence ID" value="MBK0396484.1"/>
    <property type="molecule type" value="Genomic_DNA"/>
</dbReference>
<dbReference type="Gene3D" id="3.40.190.10">
    <property type="entry name" value="Periplasmic binding protein-like II"/>
    <property type="match status" value="2"/>
</dbReference>
<gene>
    <name evidence="4" type="ORF">JDW22_07810</name>
</gene>
<protein>
    <submittedName>
        <fullName evidence="4">Transporter substrate-binding domain-containing protein</fullName>
    </submittedName>
</protein>
<dbReference type="Proteomes" id="UP000614058">
    <property type="component" value="Unassembled WGS sequence"/>
</dbReference>
<sequence length="282" mass="30403">MKMTRLIPLVAVLALLGCGKSEVQKVAEPKVASDVAVNDTRPVYNVYFDINGIAPFVMADADNRPSGFGIDLVTAIGDKQGFRPNFIPHDFTGMLEGLGKGADLAVSAISITDERRALVDFTNSHFETTQAILVPEGSPITSTNDLKGKKVAIVEDSVGEDMVLQIQAGNGSIVHNTSVWSAVQQVMRKEVDAAFSDYAPLTYYANNYKDQKLRVIVDPTSPKSYYALAVAKNKPELLKQLNAGIEQVKADGTFDKIYQKWFKSAAPVQAAEASAAATTATK</sequence>
<feature type="domain" description="Solute-binding protein family 3/N-terminal" evidence="2">
    <location>
        <begin position="43"/>
        <end position="265"/>
    </location>
</feature>
<comment type="caution">
    <text evidence="4">The sequence shown here is derived from an EMBL/GenBank/DDBJ whole genome shotgun (WGS) entry which is preliminary data.</text>
</comment>
<dbReference type="InterPro" id="IPR001638">
    <property type="entry name" value="Solute-binding_3/MltF_N"/>
</dbReference>